<feature type="transmembrane region" description="Helical" evidence="5">
    <location>
        <begin position="175"/>
        <end position="201"/>
    </location>
</feature>
<dbReference type="PRINTS" id="PR01991">
    <property type="entry name" value="GPR153GPR162"/>
</dbReference>
<proteinExistence type="predicted"/>
<keyword evidence="7" id="KW-1185">Reference proteome</keyword>
<organism evidence="6 7">
    <name type="scientific">Polyodon spathula</name>
    <name type="common">North American paddlefish</name>
    <name type="synonym">Squalus spathula</name>
    <dbReference type="NCBI Taxonomy" id="7913"/>
    <lineage>
        <taxon>Eukaryota</taxon>
        <taxon>Metazoa</taxon>
        <taxon>Chordata</taxon>
        <taxon>Craniata</taxon>
        <taxon>Vertebrata</taxon>
        <taxon>Euteleostomi</taxon>
        <taxon>Actinopterygii</taxon>
        <taxon>Chondrostei</taxon>
        <taxon>Acipenseriformes</taxon>
        <taxon>Polyodontidae</taxon>
        <taxon>Polyodon</taxon>
    </lineage>
</organism>
<dbReference type="EMBL" id="JAAWVQ010068331">
    <property type="protein sequence ID" value="MBN3277255.1"/>
    <property type="molecule type" value="Genomic_DNA"/>
</dbReference>
<dbReference type="SUPFAM" id="SSF81321">
    <property type="entry name" value="Family A G protein-coupled receptor-like"/>
    <property type="match status" value="1"/>
</dbReference>
<evidence type="ECO:0000256" key="2">
    <source>
        <dbReference type="ARBA" id="ARBA00022692"/>
    </source>
</evidence>
<dbReference type="PANTHER" id="PTHR16518">
    <property type="entry name" value="G-PROTEIN COUPLED RECEPTOR 153, 162"/>
    <property type="match status" value="1"/>
</dbReference>
<feature type="transmembrane region" description="Helical" evidence="5">
    <location>
        <begin position="92"/>
        <end position="113"/>
    </location>
</feature>
<feature type="transmembrane region" description="Helical" evidence="5">
    <location>
        <begin position="38"/>
        <end position="64"/>
    </location>
</feature>
<name>A0ABS2XSK1_POLSP</name>
<keyword evidence="2 5" id="KW-0812">Transmembrane</keyword>
<comment type="subcellular location">
    <subcellularLocation>
        <location evidence="1">Membrane</location>
    </subcellularLocation>
</comment>
<evidence type="ECO:0000313" key="7">
    <source>
        <dbReference type="Proteomes" id="UP001166093"/>
    </source>
</evidence>
<dbReference type="PANTHER" id="PTHR16518:SF6">
    <property type="entry name" value="G-PROTEIN COUPLED RECEPTOR 162-RELATED"/>
    <property type="match status" value="1"/>
</dbReference>
<evidence type="ECO:0000256" key="1">
    <source>
        <dbReference type="ARBA" id="ARBA00004370"/>
    </source>
</evidence>
<keyword evidence="3 5" id="KW-1133">Transmembrane helix</keyword>
<feature type="transmembrane region" description="Helical" evidence="5">
    <location>
        <begin position="134"/>
        <end position="155"/>
    </location>
</feature>
<protein>
    <submittedName>
        <fullName evidence="6">GP162 protein</fullName>
    </submittedName>
</protein>
<feature type="transmembrane region" description="Helical" evidence="5">
    <location>
        <begin position="261"/>
        <end position="278"/>
    </location>
</feature>
<gene>
    <name evidence="6" type="primary">Gpr162</name>
    <name evidence="6" type="ORF">GTO93_0009962</name>
</gene>
<comment type="caution">
    <text evidence="6">The sequence shown here is derived from an EMBL/GenBank/DDBJ whole genome shotgun (WGS) entry which is preliminary data.</text>
</comment>
<reference evidence="6" key="1">
    <citation type="journal article" date="2021" name="Cell">
        <title>Tracing the genetic footprints of vertebrate landing in non-teleost ray-finned fishes.</title>
        <authorList>
            <person name="Bi X."/>
            <person name="Wang K."/>
            <person name="Yang L."/>
            <person name="Pan H."/>
            <person name="Jiang H."/>
            <person name="Wei Q."/>
            <person name="Fang M."/>
            <person name="Yu H."/>
            <person name="Zhu C."/>
            <person name="Cai Y."/>
            <person name="He Y."/>
            <person name="Gan X."/>
            <person name="Zeng H."/>
            <person name="Yu D."/>
            <person name="Zhu Y."/>
            <person name="Jiang H."/>
            <person name="Qiu Q."/>
            <person name="Yang H."/>
            <person name="Zhang Y.E."/>
            <person name="Wang W."/>
            <person name="Zhu M."/>
            <person name="He S."/>
            <person name="Zhang G."/>
        </authorList>
    </citation>
    <scope>NUCLEOTIDE SEQUENCE</scope>
    <source>
        <strain evidence="6">Pddl_001</strain>
    </source>
</reference>
<evidence type="ECO:0000313" key="6">
    <source>
        <dbReference type="EMBL" id="MBN3277255.1"/>
    </source>
</evidence>
<accession>A0ABS2XSK1</accession>
<feature type="transmembrane region" description="Helical" evidence="5">
    <location>
        <begin position="6"/>
        <end position="26"/>
    </location>
</feature>
<feature type="non-terminal residue" evidence="6">
    <location>
        <position position="279"/>
    </location>
</feature>
<keyword evidence="4 5" id="KW-0472">Membrane</keyword>
<feature type="non-terminal residue" evidence="6">
    <location>
        <position position="1"/>
    </location>
</feature>
<dbReference type="Pfam" id="PF00001">
    <property type="entry name" value="7tm_1"/>
    <property type="match status" value="1"/>
</dbReference>
<dbReference type="InterPro" id="IPR000276">
    <property type="entry name" value="GPCR_Rhodpsn"/>
</dbReference>
<evidence type="ECO:0000256" key="3">
    <source>
        <dbReference type="ARBA" id="ARBA00022989"/>
    </source>
</evidence>
<sequence length="279" mass="30177">LQQSASYWLGCGVLSMVLNGWVLLGLSARCEQRRALDLLLALLGGTHMLSAALPLILFSCVQLGEANQRPPQPSQYSQLRGAQHWTENLCKAFVSTFYCLMLATCFTVSSLSYHRMWMVKWPVNYRLSSPRKQAWQATLGGWTAAFILATLPSLGWHTPGQRFYQGGTCHYSPGYIGLGFGLCLPLLVGGGTATALCCSILTLTETLCRGRCHAKGGSRGRGLEEGLGDVPAIVVEDTRGQRKSSIEGSEPPKISMQTTRLVTAIVLLYAGLAGVPLLV</sequence>
<dbReference type="InterPro" id="IPR022347">
    <property type="entry name" value="GCR_153/162"/>
</dbReference>
<evidence type="ECO:0000256" key="4">
    <source>
        <dbReference type="ARBA" id="ARBA00023136"/>
    </source>
</evidence>
<dbReference type="Gene3D" id="1.20.1070.10">
    <property type="entry name" value="Rhodopsin 7-helix transmembrane proteins"/>
    <property type="match status" value="1"/>
</dbReference>
<evidence type="ECO:0000256" key="5">
    <source>
        <dbReference type="SAM" id="Phobius"/>
    </source>
</evidence>
<dbReference type="Proteomes" id="UP001166093">
    <property type="component" value="Unassembled WGS sequence"/>
</dbReference>